<protein>
    <submittedName>
        <fullName evidence="1">Uncharacterized protein</fullName>
    </submittedName>
</protein>
<comment type="caution">
    <text evidence="1">The sequence shown here is derived from an EMBL/GenBank/DDBJ whole genome shotgun (WGS) entry which is preliminary data.</text>
</comment>
<accession>A0ABU3K488</accession>
<proteinExistence type="predicted"/>
<organism evidence="1 2">
    <name type="scientific">Candidatus Nitronereus thalassa</name>
    <dbReference type="NCBI Taxonomy" id="3020898"/>
    <lineage>
        <taxon>Bacteria</taxon>
        <taxon>Pseudomonadati</taxon>
        <taxon>Nitrospirota</taxon>
        <taxon>Nitrospiria</taxon>
        <taxon>Nitrospirales</taxon>
        <taxon>Nitrospiraceae</taxon>
        <taxon>Candidatus Nitronereus</taxon>
    </lineage>
</organism>
<gene>
    <name evidence="1" type="ORF">PPG34_02460</name>
</gene>
<evidence type="ECO:0000313" key="2">
    <source>
        <dbReference type="Proteomes" id="UP001250932"/>
    </source>
</evidence>
<dbReference type="EMBL" id="JAQOUE010000001">
    <property type="protein sequence ID" value="MDT7041196.1"/>
    <property type="molecule type" value="Genomic_DNA"/>
</dbReference>
<evidence type="ECO:0000313" key="1">
    <source>
        <dbReference type="EMBL" id="MDT7041196.1"/>
    </source>
</evidence>
<name>A0ABU3K488_9BACT</name>
<keyword evidence="2" id="KW-1185">Reference proteome</keyword>
<dbReference type="RefSeq" id="WP_313831552.1">
    <property type="nucleotide sequence ID" value="NZ_JAQOUE010000001.1"/>
</dbReference>
<dbReference type="Proteomes" id="UP001250932">
    <property type="component" value="Unassembled WGS sequence"/>
</dbReference>
<reference evidence="1 2" key="1">
    <citation type="journal article" date="2023" name="ISME J.">
        <title>Cultivation and genomic characterization of novel and ubiquitous marine nitrite-oxidizing bacteria from the Nitrospirales.</title>
        <authorList>
            <person name="Mueller A.J."/>
            <person name="Daebeler A."/>
            <person name="Herbold C.W."/>
            <person name="Kirkegaard R.H."/>
            <person name="Daims H."/>
        </authorList>
    </citation>
    <scope>NUCLEOTIDE SEQUENCE [LARGE SCALE GENOMIC DNA]</scope>
    <source>
        <strain evidence="1 2">EB</strain>
    </source>
</reference>
<sequence length="71" mass="8010">MELPEVRGFFSAISRLGEPFVTGFRTVEDVSTQWHTDAQWVVADLLAGRVEPSPVFEQHWITMSAPQGNHL</sequence>